<comment type="similarity">
    <text evidence="1">Belongs to the heat shock protein 90 family.</text>
</comment>
<feature type="binding site" evidence="11">
    <location>
        <position position="323"/>
    </location>
    <ligand>
        <name>ATP</name>
        <dbReference type="ChEBI" id="CHEBI:30616"/>
    </ligand>
</feature>
<dbReference type="CDD" id="cd16927">
    <property type="entry name" value="HATPase_Hsp90-like"/>
    <property type="match status" value="1"/>
</dbReference>
<evidence type="ECO:0000256" key="3">
    <source>
        <dbReference type="ARBA" id="ARBA00022741"/>
    </source>
</evidence>
<dbReference type="Gene3D" id="3.30.230.80">
    <property type="match status" value="1"/>
</dbReference>
<dbReference type="InterPro" id="IPR037196">
    <property type="entry name" value="HSP90_C"/>
</dbReference>
<dbReference type="PRINTS" id="PR00775">
    <property type="entry name" value="HEATSHOCK90"/>
</dbReference>
<dbReference type="InterPro" id="IPR001404">
    <property type="entry name" value="Hsp90_fam"/>
</dbReference>
<proteinExistence type="inferred from homology"/>
<dbReference type="Proteomes" id="UP000464577">
    <property type="component" value="Chromosome"/>
</dbReference>
<dbReference type="FunFam" id="3.30.565.10:FF:000076">
    <property type="entry name" value="Molecular chaperone HtpG"/>
    <property type="match status" value="1"/>
</dbReference>
<accession>A0A6P1VUS0</accession>
<feature type="binding site" evidence="11">
    <location>
        <position position="176"/>
    </location>
    <ligand>
        <name>ATP</name>
        <dbReference type="ChEBI" id="CHEBI:30616"/>
    </ligand>
</feature>
<reference evidence="13 14" key="1">
    <citation type="submission" date="2019-11" db="EMBL/GenBank/DDBJ databases">
        <title>Spirosoma endbachense sp. nov., isolated from a natural salt meadow.</title>
        <authorList>
            <person name="Rojas J."/>
            <person name="Ambika Manirajan B."/>
            <person name="Ratering S."/>
            <person name="Suarez C."/>
            <person name="Geissler-Plaum R."/>
            <person name="Schnell S."/>
        </authorList>
    </citation>
    <scope>NUCLEOTIDE SEQUENCE [LARGE SCALE GENOMIC DNA]</scope>
    <source>
        <strain evidence="13 14">I-24</strain>
    </source>
</reference>
<evidence type="ECO:0000313" key="13">
    <source>
        <dbReference type="EMBL" id="QHV96823.1"/>
    </source>
</evidence>
<evidence type="ECO:0000256" key="10">
    <source>
        <dbReference type="ARBA" id="ARBA00080411"/>
    </source>
</evidence>
<evidence type="ECO:0000256" key="7">
    <source>
        <dbReference type="ARBA" id="ARBA00067988"/>
    </source>
</evidence>
<evidence type="ECO:0000256" key="11">
    <source>
        <dbReference type="PIRSR" id="PIRSR002583-1"/>
    </source>
</evidence>
<keyword evidence="3 11" id="KW-0547">Nucleotide-binding</keyword>
<feature type="binding site" evidence="11">
    <location>
        <position position="81"/>
    </location>
    <ligand>
        <name>ATP</name>
        <dbReference type="ChEBI" id="CHEBI:30616"/>
    </ligand>
</feature>
<dbReference type="FunFam" id="3.30.230.80:FF:000008">
    <property type="entry name" value="Molecular chaperone HtpG"/>
    <property type="match status" value="1"/>
</dbReference>
<evidence type="ECO:0000256" key="8">
    <source>
        <dbReference type="ARBA" id="ARBA00070675"/>
    </source>
</evidence>
<dbReference type="SUPFAM" id="SSF110942">
    <property type="entry name" value="HSP90 C-terminal domain"/>
    <property type="match status" value="1"/>
</dbReference>
<dbReference type="KEGG" id="senf:GJR95_18210"/>
<evidence type="ECO:0000256" key="1">
    <source>
        <dbReference type="ARBA" id="ARBA00008239"/>
    </source>
</evidence>
<feature type="binding site" evidence="11">
    <location>
        <position position="86"/>
    </location>
    <ligand>
        <name>ATP</name>
        <dbReference type="ChEBI" id="CHEBI:30616"/>
    </ligand>
</feature>
<organism evidence="13 14">
    <name type="scientific">Spirosoma endbachense</name>
    <dbReference type="NCBI Taxonomy" id="2666025"/>
    <lineage>
        <taxon>Bacteria</taxon>
        <taxon>Pseudomonadati</taxon>
        <taxon>Bacteroidota</taxon>
        <taxon>Cytophagia</taxon>
        <taxon>Cytophagales</taxon>
        <taxon>Cytophagaceae</taxon>
        <taxon>Spirosoma</taxon>
    </lineage>
</organism>
<dbReference type="NCBIfam" id="NF003555">
    <property type="entry name" value="PRK05218.1"/>
    <property type="match status" value="1"/>
</dbReference>
<keyword evidence="5" id="KW-0346">Stress response</keyword>
<dbReference type="InterPro" id="IPR020575">
    <property type="entry name" value="Hsp90_N"/>
</dbReference>
<dbReference type="PROSITE" id="PS00298">
    <property type="entry name" value="HSP90"/>
    <property type="match status" value="1"/>
</dbReference>
<evidence type="ECO:0000256" key="4">
    <source>
        <dbReference type="ARBA" id="ARBA00022840"/>
    </source>
</evidence>
<keyword evidence="14" id="KW-1185">Reference proteome</keyword>
<dbReference type="PIRSF" id="PIRSF002583">
    <property type="entry name" value="Hsp90"/>
    <property type="match status" value="1"/>
</dbReference>
<protein>
    <recommendedName>
        <fullName evidence="8">Chaperone protein HtpG</fullName>
    </recommendedName>
    <alternativeName>
        <fullName evidence="7">Chaperone protein htpG</fullName>
    </alternativeName>
    <alternativeName>
        <fullName evidence="9 10">Heat shock protein HtpG</fullName>
    </alternativeName>
</protein>
<dbReference type="InterPro" id="IPR003594">
    <property type="entry name" value="HATPase_dom"/>
</dbReference>
<dbReference type="GO" id="GO:0016887">
    <property type="term" value="F:ATP hydrolysis activity"/>
    <property type="evidence" value="ECO:0007669"/>
    <property type="project" value="InterPro"/>
</dbReference>
<dbReference type="SUPFAM" id="SSF54211">
    <property type="entry name" value="Ribosomal protein S5 domain 2-like"/>
    <property type="match status" value="1"/>
</dbReference>
<dbReference type="Pfam" id="PF00183">
    <property type="entry name" value="HSP90"/>
    <property type="match status" value="1"/>
</dbReference>
<feature type="binding site" evidence="11">
    <location>
        <position position="36"/>
    </location>
    <ligand>
        <name>ATP</name>
        <dbReference type="ChEBI" id="CHEBI:30616"/>
    </ligand>
</feature>
<dbReference type="Gene3D" id="3.40.50.11260">
    <property type="match status" value="1"/>
</dbReference>
<dbReference type="AlphaFoldDB" id="A0A6P1VUS0"/>
<dbReference type="InterPro" id="IPR020568">
    <property type="entry name" value="Ribosomal_Su5_D2-typ_SF"/>
</dbReference>
<evidence type="ECO:0000256" key="9">
    <source>
        <dbReference type="ARBA" id="ARBA00079544"/>
    </source>
</evidence>
<dbReference type="Gene3D" id="3.30.565.10">
    <property type="entry name" value="Histidine kinase-like ATPase, C-terminal domain"/>
    <property type="match status" value="1"/>
</dbReference>
<evidence type="ECO:0000256" key="5">
    <source>
        <dbReference type="ARBA" id="ARBA00023016"/>
    </source>
</evidence>
<dbReference type="SMART" id="SM00387">
    <property type="entry name" value="HATPase_c"/>
    <property type="match status" value="1"/>
</dbReference>
<dbReference type="RefSeq" id="WP_162387234.1">
    <property type="nucleotide sequence ID" value="NZ_CP045997.1"/>
</dbReference>
<evidence type="ECO:0000313" key="14">
    <source>
        <dbReference type="Proteomes" id="UP000464577"/>
    </source>
</evidence>
<dbReference type="GO" id="GO:0140662">
    <property type="term" value="F:ATP-dependent protein folding chaperone"/>
    <property type="evidence" value="ECO:0007669"/>
    <property type="project" value="InterPro"/>
</dbReference>
<gene>
    <name evidence="13" type="primary">htpG</name>
    <name evidence="13" type="ORF">GJR95_18210</name>
</gene>
<feature type="binding site" evidence="11">
    <location>
        <position position="40"/>
    </location>
    <ligand>
        <name>ATP</name>
        <dbReference type="ChEBI" id="CHEBI:30616"/>
    </ligand>
</feature>
<feature type="binding site" evidence="11">
    <location>
        <begin position="101"/>
        <end position="102"/>
    </location>
    <ligand>
        <name>ATP</name>
        <dbReference type="ChEBI" id="CHEBI:30616"/>
    </ligand>
</feature>
<dbReference type="GO" id="GO:0005524">
    <property type="term" value="F:ATP binding"/>
    <property type="evidence" value="ECO:0007669"/>
    <property type="project" value="UniProtKB-KW"/>
</dbReference>
<dbReference type="InterPro" id="IPR036890">
    <property type="entry name" value="HATPase_C_sf"/>
</dbReference>
<keyword evidence="4 11" id="KW-0067">ATP-binding</keyword>
<dbReference type="GO" id="GO:0051082">
    <property type="term" value="F:unfolded protein binding"/>
    <property type="evidence" value="ECO:0007669"/>
    <property type="project" value="InterPro"/>
</dbReference>
<dbReference type="PANTHER" id="PTHR11528">
    <property type="entry name" value="HEAT SHOCK PROTEIN 90 FAMILY MEMBER"/>
    <property type="match status" value="1"/>
</dbReference>
<dbReference type="Pfam" id="PF13589">
    <property type="entry name" value="HATPase_c_3"/>
    <property type="match status" value="1"/>
</dbReference>
<keyword evidence="2" id="KW-0963">Cytoplasm</keyword>
<evidence type="ECO:0000256" key="2">
    <source>
        <dbReference type="ARBA" id="ARBA00022490"/>
    </source>
</evidence>
<dbReference type="EMBL" id="CP045997">
    <property type="protein sequence ID" value="QHV96823.1"/>
    <property type="molecule type" value="Genomic_DNA"/>
</dbReference>
<dbReference type="Gene3D" id="1.20.120.790">
    <property type="entry name" value="Heat shock protein 90, C-terminal domain"/>
    <property type="match status" value="1"/>
</dbReference>
<sequence>MEAVQNEKGQISIHTENIFPIIKKFLYSDHEIFLRELVSNAVDATQKLRQLASFGEFGGELGELKVTVSLDEEAKTITISDNGIGMTADEIKKYINQIAFSGASDFLEKYKDKTDDKGQIIGHFGLGFYSAFMVAEKVEIVTKSYRDTGDNSAARWICDGSTEFELTPAERTERGTDVILHVAPDSEEFLNKARLQRILDKYARFLPVAVEFDGKVVNNTTPIWTKSPSELTDEDYKTFYRELYPMGEEPLFWIHLNVDYPFNLTGILYFPRIKNELRFQREKIQLYSRQVFITDEVKDVVPDFLMMLHGVIDSPDIPLNVSRSFLQADANVKKINGYITRKVADKLNDLFNADRKAFEEKFDDIGLFIKYGILSDDKFWEKAKNFVLLKNTEGEYATLDEYREKIQANQTDKTDTLVFLYTTDRKQQDAYIESARRRSYDVVLMDNVIDPHFINALEQKLEKAHFQRVDADTLDKLIDKGINNESVLSEDDKTKLKESFEQVLDNKLLNVSVEAQPVDELPVTITLPEFMRRMKDMSALSGEQSFYGNLPMSYNVVVNANHPLIGKILSETDATAQQALVKQVYDLALLSQNMLTGTELTAFVRRTVATL</sequence>
<name>A0A6P1VUS0_9BACT</name>
<dbReference type="InterPro" id="IPR019805">
    <property type="entry name" value="Heat_shock_protein_90_CS"/>
</dbReference>
<evidence type="ECO:0000256" key="6">
    <source>
        <dbReference type="ARBA" id="ARBA00023186"/>
    </source>
</evidence>
<feature type="domain" description="Histidine kinase/HSP90-like ATPase" evidence="12">
    <location>
        <begin position="29"/>
        <end position="172"/>
    </location>
</feature>
<keyword evidence="6" id="KW-0143">Chaperone</keyword>
<dbReference type="SUPFAM" id="SSF55874">
    <property type="entry name" value="ATPase domain of HSP90 chaperone/DNA topoisomerase II/histidine kinase"/>
    <property type="match status" value="1"/>
</dbReference>
<evidence type="ECO:0000259" key="12">
    <source>
        <dbReference type="SMART" id="SM00387"/>
    </source>
</evidence>